<evidence type="ECO:0000313" key="5">
    <source>
        <dbReference type="Proteomes" id="UP000002186"/>
    </source>
</evidence>
<organism evidence="4 5">
    <name type="scientific">Thauera aminoaromatica</name>
    <dbReference type="NCBI Taxonomy" id="164330"/>
    <lineage>
        <taxon>Bacteria</taxon>
        <taxon>Pseudomonadati</taxon>
        <taxon>Pseudomonadota</taxon>
        <taxon>Betaproteobacteria</taxon>
        <taxon>Rhodocyclales</taxon>
        <taxon>Zoogloeaceae</taxon>
        <taxon>Thauera</taxon>
    </lineage>
</organism>
<dbReference type="Proteomes" id="UP000002186">
    <property type="component" value="Chromosome"/>
</dbReference>
<reference evidence="4 5" key="2">
    <citation type="journal article" date="2012" name="Stand. Genomic Sci.">
        <title>Complete genome sequence of Thauera aminoaromatica strain MZ1T.</title>
        <authorList>
            <person name="Jiang K."/>
            <person name="Sanseverino J."/>
            <person name="Chauhan A."/>
            <person name="Lucas S."/>
            <person name="Copeland A."/>
            <person name="Lapidus A."/>
            <person name="Del Rio T.G."/>
            <person name="Dalin E."/>
            <person name="Tice H."/>
            <person name="Bruce D."/>
            <person name="Goodwin L."/>
            <person name="Pitluck S."/>
            <person name="Sims D."/>
            <person name="Brettin T."/>
            <person name="Detter J.C."/>
            <person name="Han C."/>
            <person name="Chang Y.J."/>
            <person name="Larimer F."/>
            <person name="Land M."/>
            <person name="Hauser L."/>
            <person name="Kyrpides N.C."/>
            <person name="Mikhailova N."/>
            <person name="Moser S."/>
            <person name="Jegier P."/>
            <person name="Close D."/>
            <person name="Debruyn J.M."/>
            <person name="Wang Y."/>
            <person name="Layton A.C."/>
            <person name="Allen M.S."/>
            <person name="Sayler G.S."/>
        </authorList>
    </citation>
    <scope>NUCLEOTIDE SEQUENCE [LARGE SCALE GENOMIC DNA]</scope>
    <source>
        <strain evidence="4 5">MZ1T</strain>
    </source>
</reference>
<evidence type="ECO:0000256" key="2">
    <source>
        <dbReference type="SAM" id="SignalP"/>
    </source>
</evidence>
<accession>C4ZK18</accession>
<dbReference type="EMBL" id="CP001281">
    <property type="protein sequence ID" value="ACK55009.1"/>
    <property type="molecule type" value="Genomic_DNA"/>
</dbReference>
<feature type="region of interest" description="Disordered" evidence="1">
    <location>
        <begin position="237"/>
        <end position="257"/>
    </location>
</feature>
<proteinExistence type="predicted"/>
<dbReference type="Pfam" id="PF07589">
    <property type="entry name" value="PEP-CTERM"/>
    <property type="match status" value="1"/>
</dbReference>
<reference evidence="5" key="1">
    <citation type="submission" date="2009-05" db="EMBL/GenBank/DDBJ databases">
        <title>Complete sequence of chromosome of Thauera sp. MZ1T.</title>
        <authorList>
            <consortium name="US DOE Joint Genome Institute"/>
            <person name="Lucas S."/>
            <person name="Copeland A."/>
            <person name="Lapidus A."/>
            <person name="Glavina del Rio T."/>
            <person name="Dalin E."/>
            <person name="Tice H."/>
            <person name="Bruce D."/>
            <person name="Goodwin L."/>
            <person name="Pitluck S."/>
            <person name="Sims D."/>
            <person name="Brettin T."/>
            <person name="Detter J.C."/>
            <person name="Han C."/>
            <person name="Larimer F."/>
            <person name="Land M."/>
            <person name="Hauser L."/>
            <person name="Kyrpides N."/>
            <person name="Mikhailova N."/>
            <person name="Sayler G.S."/>
        </authorList>
    </citation>
    <scope>NUCLEOTIDE SEQUENCE [LARGE SCALE GENOMIC DNA]</scope>
    <source>
        <strain evidence="5">MZ1T</strain>
    </source>
</reference>
<name>C4ZK18_THASP</name>
<evidence type="ECO:0000256" key="1">
    <source>
        <dbReference type="SAM" id="MobiDB-lite"/>
    </source>
</evidence>
<protein>
    <recommendedName>
        <fullName evidence="3">Ice-binding protein C-terminal domain-containing protein</fullName>
    </recommendedName>
</protein>
<dbReference type="HOGENOM" id="CLU_959546_0_0_4"/>
<feature type="compositionally biased region" description="Gly residues" evidence="1">
    <location>
        <begin position="244"/>
        <end position="256"/>
    </location>
</feature>
<dbReference type="NCBIfam" id="TIGR02595">
    <property type="entry name" value="PEP_CTERM"/>
    <property type="match status" value="1"/>
</dbReference>
<dbReference type="AlphaFoldDB" id="C4ZK18"/>
<evidence type="ECO:0000313" key="4">
    <source>
        <dbReference type="EMBL" id="ACK55009.1"/>
    </source>
</evidence>
<dbReference type="RefSeq" id="WP_012585455.1">
    <property type="nucleotide sequence ID" value="NC_011662.2"/>
</dbReference>
<gene>
    <name evidence="4" type="ordered locus">Tmz1t_2270</name>
</gene>
<dbReference type="InterPro" id="IPR013424">
    <property type="entry name" value="Ice-binding_C"/>
</dbReference>
<keyword evidence="2" id="KW-0732">Signal</keyword>
<sequence length="290" mass="30051">MKNGMALLAAIGIATLSASAQAALIRLEVSGNLAYGTDRTNVFGLGANTSLTGRAATFSWLMDSASLGSDRNTDPTLSAYGCGSAAPGCTYFMSASVTINGVTRTLAGRGSDLTNDVRMYADTNGPGLGSADGYYLRMGQTRDVGNWYLDEGGNWYRAATRITSKVEIGVNDAVDSILAGLDPAELHGWSTSLLTGTNDDGSTVFVFSETDLNGVQIFEYATGGLLLTDRSTRWWTDTAPSSGSGTGGTNNPGGGTNAPAITVPEPATIALLGLGLGLLRRKSRRHSGRA</sequence>
<keyword evidence="5" id="KW-1185">Reference proteome</keyword>
<feature type="chain" id="PRO_5002945360" description="Ice-binding protein C-terminal domain-containing protein" evidence="2">
    <location>
        <begin position="23"/>
        <end position="290"/>
    </location>
</feature>
<dbReference type="KEGG" id="tmz:Tmz1t_2270"/>
<evidence type="ECO:0000259" key="3">
    <source>
        <dbReference type="Pfam" id="PF07589"/>
    </source>
</evidence>
<feature type="domain" description="Ice-binding protein C-terminal" evidence="3">
    <location>
        <begin position="262"/>
        <end position="284"/>
    </location>
</feature>
<feature type="signal peptide" evidence="2">
    <location>
        <begin position="1"/>
        <end position="22"/>
    </location>
</feature>